<dbReference type="Gene3D" id="1.10.10.10">
    <property type="entry name" value="Winged helix-like DNA-binding domain superfamily/Winged helix DNA-binding domain"/>
    <property type="match status" value="1"/>
</dbReference>
<dbReference type="FunFam" id="1.10.10.10:FF:000026">
    <property type="entry name" value="HTH-type transcriptional regulator IscR"/>
    <property type="match status" value="1"/>
</dbReference>
<dbReference type="NCBIfam" id="TIGR00738">
    <property type="entry name" value="rrf2_super"/>
    <property type="match status" value="1"/>
</dbReference>
<dbReference type="EMBL" id="FNFH01000002">
    <property type="protein sequence ID" value="SDJ83954.1"/>
    <property type="molecule type" value="Genomic_DNA"/>
</dbReference>
<reference evidence="3" key="1">
    <citation type="submission" date="2016-10" db="EMBL/GenBank/DDBJ databases">
        <authorList>
            <person name="Varghese N."/>
            <person name="Submissions S."/>
        </authorList>
    </citation>
    <scope>NUCLEOTIDE SEQUENCE [LARGE SCALE GENOMIC DNA]</scope>
    <source>
        <strain evidence="3">CGMCC 1.10658</strain>
    </source>
</reference>
<protein>
    <submittedName>
        <fullName evidence="2">Transcriptional regulator, BadM/Rrf2 family</fullName>
    </submittedName>
</protein>
<dbReference type="RefSeq" id="WP_091509143.1">
    <property type="nucleotide sequence ID" value="NZ_FNFH01000002.1"/>
</dbReference>
<keyword evidence="3" id="KW-1185">Reference proteome</keyword>
<evidence type="ECO:0000313" key="3">
    <source>
        <dbReference type="Proteomes" id="UP000199305"/>
    </source>
</evidence>
<dbReference type="InterPro" id="IPR036390">
    <property type="entry name" value="WH_DNA-bd_sf"/>
</dbReference>
<dbReference type="InterPro" id="IPR010242">
    <property type="entry name" value="TF_HTH_IscR"/>
</dbReference>
<dbReference type="InterPro" id="IPR036388">
    <property type="entry name" value="WH-like_DNA-bd_sf"/>
</dbReference>
<accession>A0A1G8X0J4</accession>
<keyword evidence="1" id="KW-0238">DNA-binding</keyword>
<name>A0A1G8X0J4_9GAMM</name>
<dbReference type="SUPFAM" id="SSF46785">
    <property type="entry name" value="Winged helix' DNA-binding domain"/>
    <property type="match status" value="1"/>
</dbReference>
<dbReference type="AlphaFoldDB" id="A0A1G8X0J4"/>
<dbReference type="NCBIfam" id="TIGR02010">
    <property type="entry name" value="IscR"/>
    <property type="match status" value="1"/>
</dbReference>
<gene>
    <name evidence="2" type="ORF">SAMN05216212_0916</name>
</gene>
<dbReference type="PROSITE" id="PS01332">
    <property type="entry name" value="HTH_RRF2_1"/>
    <property type="match status" value="1"/>
</dbReference>
<evidence type="ECO:0000313" key="2">
    <source>
        <dbReference type="EMBL" id="SDJ83954.1"/>
    </source>
</evidence>
<proteinExistence type="predicted"/>
<dbReference type="GO" id="GO:0003690">
    <property type="term" value="F:double-stranded DNA binding"/>
    <property type="evidence" value="ECO:0007669"/>
    <property type="project" value="InterPro"/>
</dbReference>
<dbReference type="Pfam" id="PF02082">
    <property type="entry name" value="Rrf2"/>
    <property type="match status" value="1"/>
</dbReference>
<dbReference type="PANTHER" id="PTHR33221:SF5">
    <property type="entry name" value="HTH-TYPE TRANSCRIPTIONAL REGULATOR ISCR"/>
    <property type="match status" value="1"/>
</dbReference>
<sequence>MRLTTKGRYAVTAMLDLALHADRGPISLADISKRQGISLSYLEQLFSRLRQSGLVSSVRGPGGGYRLARGGADIFVAQIVDAVNESVDATSCGGNSDCAGGEQCLTHYLWCDLSEQIHNFLSGISLTDLVERSEVQEVARRQDMREAAPEQKVAVIGGLQ</sequence>
<dbReference type="OrthoDB" id="9808360at2"/>
<dbReference type="PROSITE" id="PS51197">
    <property type="entry name" value="HTH_RRF2_2"/>
    <property type="match status" value="1"/>
</dbReference>
<dbReference type="PANTHER" id="PTHR33221">
    <property type="entry name" value="WINGED HELIX-TURN-HELIX TRANSCRIPTIONAL REGULATOR, RRF2 FAMILY"/>
    <property type="match status" value="1"/>
</dbReference>
<dbReference type="InterPro" id="IPR030489">
    <property type="entry name" value="TR_Rrf2-type_CS"/>
</dbReference>
<dbReference type="GO" id="GO:0005829">
    <property type="term" value="C:cytosol"/>
    <property type="evidence" value="ECO:0007669"/>
    <property type="project" value="TreeGrafter"/>
</dbReference>
<dbReference type="STRING" id="658219.SAMN05216212_0916"/>
<dbReference type="InterPro" id="IPR000944">
    <property type="entry name" value="Tscrpt_reg_Rrf2"/>
</dbReference>
<dbReference type="GO" id="GO:0003700">
    <property type="term" value="F:DNA-binding transcription factor activity"/>
    <property type="evidence" value="ECO:0007669"/>
    <property type="project" value="InterPro"/>
</dbReference>
<evidence type="ECO:0000256" key="1">
    <source>
        <dbReference type="ARBA" id="ARBA00023125"/>
    </source>
</evidence>
<dbReference type="Proteomes" id="UP000199305">
    <property type="component" value="Unassembled WGS sequence"/>
</dbReference>
<organism evidence="2 3">
    <name type="scientific">Microbulbifer yueqingensis</name>
    <dbReference type="NCBI Taxonomy" id="658219"/>
    <lineage>
        <taxon>Bacteria</taxon>
        <taxon>Pseudomonadati</taxon>
        <taxon>Pseudomonadota</taxon>
        <taxon>Gammaproteobacteria</taxon>
        <taxon>Cellvibrionales</taxon>
        <taxon>Microbulbiferaceae</taxon>
        <taxon>Microbulbifer</taxon>
    </lineage>
</organism>